<dbReference type="EMBL" id="JAAOAO010000249">
    <property type="protein sequence ID" value="KAF5553510.1"/>
    <property type="molecule type" value="Genomic_DNA"/>
</dbReference>
<evidence type="ECO:0000313" key="3">
    <source>
        <dbReference type="Proteomes" id="UP000574317"/>
    </source>
</evidence>
<gene>
    <name evidence="2" type="ORF">FNAPI_6742</name>
</gene>
<dbReference type="Proteomes" id="UP000574317">
    <property type="component" value="Unassembled WGS sequence"/>
</dbReference>
<reference evidence="2 3" key="1">
    <citation type="submission" date="2020-05" db="EMBL/GenBank/DDBJ databases">
        <title>Identification and distribution of gene clusters putatively required for synthesis of sphingolipid metabolism inhibitors in phylogenetically diverse species of the filamentous fungus Fusarium.</title>
        <authorList>
            <person name="Kim H.-S."/>
            <person name="Busman M."/>
            <person name="Brown D.W."/>
            <person name="Divon H."/>
            <person name="Uhlig S."/>
            <person name="Proctor R.H."/>
        </authorList>
    </citation>
    <scope>NUCLEOTIDE SEQUENCE [LARGE SCALE GENOMIC DNA]</scope>
    <source>
        <strain evidence="2 3">NRRL 25196</strain>
    </source>
</reference>
<organism evidence="2 3">
    <name type="scientific">Fusarium napiforme</name>
    <dbReference type="NCBI Taxonomy" id="42672"/>
    <lineage>
        <taxon>Eukaryota</taxon>
        <taxon>Fungi</taxon>
        <taxon>Dikarya</taxon>
        <taxon>Ascomycota</taxon>
        <taxon>Pezizomycotina</taxon>
        <taxon>Sordariomycetes</taxon>
        <taxon>Hypocreomycetidae</taxon>
        <taxon>Hypocreales</taxon>
        <taxon>Nectriaceae</taxon>
        <taxon>Fusarium</taxon>
        <taxon>Fusarium fujikuroi species complex</taxon>
    </lineage>
</organism>
<protein>
    <submittedName>
        <fullName evidence="2">Uncharacterized protein</fullName>
    </submittedName>
</protein>
<evidence type="ECO:0000256" key="1">
    <source>
        <dbReference type="SAM" id="MobiDB-lite"/>
    </source>
</evidence>
<sequence>MSLCKFSTCSNPRCVTTPNNLNAPQHEKNFTLSIKQQTALKMAQRHYLECSPRRRPFEEPTGQRYAGQIPTPEALEQPGVRRRHITEYIAFIRPEISHIITEYGRAAIKRVCQELYATGVRATPSPWFGLMCERIMWKMCFDPLGDDAPDWPWTHVKYPSVLAQGEEPNGIYARYCQERRVQDEGTARMNAQLKAQADAAAAARAADPNNKYTVTSAAPLQNIGEPLRVDPDLDIRRALWNLTISKPFNECNAAGPFEVEPKVPLEWYVFKDLAAINGLLPACIAVKLNITNKRVFVTIVESAQVNPAVPVREILLDVWEAVQSWAVMVNTMGGACGQSHARVWVVGPDNQTDIATLAWDQVNSLKTLKEYAYTASFQEFSKFLHSTRKMEGQKAKAWKFDKDRPQTVLLYIDPLMGAECALAMVETVHWATDISHATPVRVITVSNAALSDSLKRLIHHYGHKNIKRFIFNGPEETMEQARAMDMGPKQVDKNKYVVTGKEGSVILPIAPGYRQPSRLGGFDLVHLCLSTFRKQVIFDPHTERLARMRLLTSQEERREQVSLAYRTRNVPFRVAMYCDEGTVDNFVESGAPERRLKVCNEHAPGFLLSLVILMDWEIDILKIISCFFPTEQQKSTVSEIQWGFLNQHVARNVTEYGDEGYDEFAEDNGIFNSLGELIDARTHIVRQLLPILDFDYRLAVFLARPTQSAKVLKAKLQLAAILTVSIDKLFNFRHRGDMSHEKYRDSLIEACRGWTSPLAHTGSMWLAVGLWKHGATIIADNDNNTTMADLNEVRIPGTSVTMSLDAFRSVQQALAALSNTFISSYIAVLPDCLPETKEMDDAECSEIQQHLAWAYIHQIVETRRLPDGKIVHQLDASSPEPQDAFCVTLPPWAFDDTDYGNFLHEDGSYYDNMECIMGVYHGMSREFGMSNLYLDDWTYIPEPALRNACLEMEYSDLPTGQPNLPRDDEEEQALSGGFE</sequence>
<keyword evidence="3" id="KW-1185">Reference proteome</keyword>
<feature type="region of interest" description="Disordered" evidence="1">
    <location>
        <begin position="956"/>
        <end position="979"/>
    </location>
</feature>
<comment type="caution">
    <text evidence="2">The sequence shown here is derived from an EMBL/GenBank/DDBJ whole genome shotgun (WGS) entry which is preliminary data.</text>
</comment>
<name>A0A8H5N6I6_9HYPO</name>
<evidence type="ECO:0000313" key="2">
    <source>
        <dbReference type="EMBL" id="KAF5553510.1"/>
    </source>
</evidence>
<proteinExistence type="predicted"/>
<dbReference type="AlphaFoldDB" id="A0A8H5N6I6"/>
<feature type="region of interest" description="Disordered" evidence="1">
    <location>
        <begin position="54"/>
        <end position="73"/>
    </location>
</feature>
<accession>A0A8H5N6I6</accession>